<comment type="caution">
    <text evidence="2">The sequence shown here is derived from an EMBL/GenBank/DDBJ whole genome shotgun (WGS) entry which is preliminary data.</text>
</comment>
<reference evidence="2 3" key="1">
    <citation type="journal article" date="2016" name="Sci. Rep.">
        <title>Metabolic traits of an uncultured archaeal lineage -MSBL1- from brine pools of the Red Sea.</title>
        <authorList>
            <person name="Mwirichia R."/>
            <person name="Alam I."/>
            <person name="Rashid M."/>
            <person name="Vinu M."/>
            <person name="Ba-Alawi W."/>
            <person name="Anthony Kamau A."/>
            <person name="Kamanda Ngugi D."/>
            <person name="Goker M."/>
            <person name="Klenk H.P."/>
            <person name="Bajic V."/>
            <person name="Stingl U."/>
        </authorList>
    </citation>
    <scope>NUCLEOTIDE SEQUENCE [LARGE SCALE GENOMIC DNA]</scope>
    <source>
        <strain evidence="2">SCGC-AAA259A05</strain>
    </source>
</reference>
<dbReference type="GO" id="GO:0004803">
    <property type="term" value="F:transposase activity"/>
    <property type="evidence" value="ECO:0007669"/>
    <property type="project" value="InterPro"/>
</dbReference>
<accession>A0A133UBK9</accession>
<keyword evidence="3" id="KW-1185">Reference proteome</keyword>
<dbReference type="InterPro" id="IPR053520">
    <property type="entry name" value="Transposase_Tn903"/>
</dbReference>
<dbReference type="InterPro" id="IPR053172">
    <property type="entry name" value="Tn903_transposase"/>
</dbReference>
<proteinExistence type="predicted"/>
<evidence type="ECO:0000313" key="2">
    <source>
        <dbReference type="EMBL" id="KXA91577.1"/>
    </source>
</evidence>
<dbReference type="NCBIfam" id="NF033579">
    <property type="entry name" value="transpos_IS5_2"/>
    <property type="match status" value="1"/>
</dbReference>
<dbReference type="PANTHER" id="PTHR34631:SF3">
    <property type="entry name" value="ISSOD12 TRANSPOSASE TNPA_ISSOD12"/>
    <property type="match status" value="1"/>
</dbReference>
<dbReference type="GO" id="GO:0003677">
    <property type="term" value="F:DNA binding"/>
    <property type="evidence" value="ECO:0007669"/>
    <property type="project" value="InterPro"/>
</dbReference>
<name>A0A133UBK9_9EURY</name>
<dbReference type="Pfam" id="PF01609">
    <property type="entry name" value="DDE_Tnp_1"/>
    <property type="match status" value="1"/>
</dbReference>
<dbReference type="AlphaFoldDB" id="A0A133UBK9"/>
<dbReference type="EMBL" id="LHXJ01000005">
    <property type="protein sequence ID" value="KXA91577.1"/>
    <property type="molecule type" value="Genomic_DNA"/>
</dbReference>
<dbReference type="GO" id="GO:0006313">
    <property type="term" value="P:DNA transposition"/>
    <property type="evidence" value="ECO:0007669"/>
    <property type="project" value="InterPro"/>
</dbReference>
<sequence>MRKLGELIPELEASDYTSLWHRFKDLEFEIPESEDRIVAAVDATGIKVSNRGEWLRKYHKGKRRGWIKVHVAVDVESKELLSIEITDEKTGDSEVFEELVESLNLEECLADGAYDSEEIFEFLKEKGIGPPGVKIRKDATTSLSPRGEAVRESQELGYEEWKEKHDYGKRWSVEGFFSAVKRCFGETVRATSPEGMFREVKRKFALYNWVASL</sequence>
<evidence type="ECO:0000259" key="1">
    <source>
        <dbReference type="Pfam" id="PF01609"/>
    </source>
</evidence>
<dbReference type="PANTHER" id="PTHR34631">
    <property type="match status" value="1"/>
</dbReference>
<dbReference type="Proteomes" id="UP000070163">
    <property type="component" value="Unassembled WGS sequence"/>
</dbReference>
<protein>
    <recommendedName>
        <fullName evidence="1">Transposase IS4-like domain-containing protein</fullName>
    </recommendedName>
</protein>
<organism evidence="2 3">
    <name type="scientific">candidate division MSBL1 archaeon SCGC-AAA259A05</name>
    <dbReference type="NCBI Taxonomy" id="1698259"/>
    <lineage>
        <taxon>Archaea</taxon>
        <taxon>Methanobacteriati</taxon>
        <taxon>Methanobacteriota</taxon>
        <taxon>candidate division MSBL1</taxon>
    </lineage>
</organism>
<gene>
    <name evidence="2" type="ORF">AKJ57_00750</name>
</gene>
<feature type="domain" description="Transposase IS4-like" evidence="1">
    <location>
        <begin position="35"/>
        <end position="209"/>
    </location>
</feature>
<dbReference type="InterPro" id="IPR002559">
    <property type="entry name" value="Transposase_11"/>
</dbReference>
<evidence type="ECO:0000313" key="3">
    <source>
        <dbReference type="Proteomes" id="UP000070163"/>
    </source>
</evidence>